<dbReference type="Proteomes" id="UP000835052">
    <property type="component" value="Unassembled WGS sequence"/>
</dbReference>
<name>A0A8S1GTS4_9PELO</name>
<protein>
    <submittedName>
        <fullName evidence="2">Uncharacterized protein</fullName>
    </submittedName>
</protein>
<proteinExistence type="predicted"/>
<evidence type="ECO:0000313" key="2">
    <source>
        <dbReference type="EMBL" id="CAD6186142.1"/>
    </source>
</evidence>
<dbReference type="EMBL" id="CAJGYM010000004">
    <property type="protein sequence ID" value="CAD6186142.1"/>
    <property type="molecule type" value="Genomic_DNA"/>
</dbReference>
<evidence type="ECO:0000313" key="3">
    <source>
        <dbReference type="Proteomes" id="UP000835052"/>
    </source>
</evidence>
<feature type="region of interest" description="Disordered" evidence="1">
    <location>
        <begin position="1"/>
        <end position="21"/>
    </location>
</feature>
<keyword evidence="3" id="KW-1185">Reference proteome</keyword>
<comment type="caution">
    <text evidence="2">The sequence shown here is derived from an EMBL/GenBank/DDBJ whole genome shotgun (WGS) entry which is preliminary data.</text>
</comment>
<accession>A0A8S1GTS4</accession>
<organism evidence="2 3">
    <name type="scientific">Caenorhabditis auriculariae</name>
    <dbReference type="NCBI Taxonomy" id="2777116"/>
    <lineage>
        <taxon>Eukaryota</taxon>
        <taxon>Metazoa</taxon>
        <taxon>Ecdysozoa</taxon>
        <taxon>Nematoda</taxon>
        <taxon>Chromadorea</taxon>
        <taxon>Rhabditida</taxon>
        <taxon>Rhabditina</taxon>
        <taxon>Rhabditomorpha</taxon>
        <taxon>Rhabditoidea</taxon>
        <taxon>Rhabditidae</taxon>
        <taxon>Peloderinae</taxon>
        <taxon>Caenorhabditis</taxon>
    </lineage>
</organism>
<evidence type="ECO:0000256" key="1">
    <source>
        <dbReference type="SAM" id="MobiDB-lite"/>
    </source>
</evidence>
<dbReference type="AlphaFoldDB" id="A0A8S1GTS4"/>
<sequence>MFGGVESKKTPKLHEKGAEGKAEASILACAASSGLLEAEDTQLVLGSVELLWTPSASLVGFCVSVTGALKANHSRLSGLPRSLNFFFSPPVAAIYWVDFIIMEFTAFSAPGGRTFWALAL</sequence>
<reference evidence="2" key="1">
    <citation type="submission" date="2020-10" db="EMBL/GenBank/DDBJ databases">
        <authorList>
            <person name="Kikuchi T."/>
        </authorList>
    </citation>
    <scope>NUCLEOTIDE SEQUENCE</scope>
    <source>
        <strain evidence="2">NKZ352</strain>
    </source>
</reference>
<gene>
    <name evidence="2" type="ORF">CAUJ_LOCUS2061</name>
</gene>